<accession>A0ABM8ASA4</accession>
<dbReference type="PANTHER" id="PTHR38731:SF1">
    <property type="entry name" value="FECR PROTEIN DOMAIN-CONTAINING PROTEIN"/>
    <property type="match status" value="1"/>
</dbReference>
<gene>
    <name evidence="3" type="ORF">JCM14722_18980</name>
</gene>
<feature type="compositionally biased region" description="Low complexity" evidence="1">
    <location>
        <begin position="255"/>
        <end position="270"/>
    </location>
</feature>
<protein>
    <recommendedName>
        <fullName evidence="2">FecR protein domain-containing protein</fullName>
    </recommendedName>
</protein>
<sequence>MLMFLDTSFTMAPRPTTIYIHALFAFLLSAGLLLCGPAMAADSIGAIRSATGECSILRDGDTLTAEVEQPVMLNDEVSTGENAQLSIVFLDETVLTLAESSHAAIDNYVYSDDASNLLFKFTKGTFRTITGTIVKQNPEGFNMQTPLATIGIRGSDVYAIVQPEGEEAGALHLGESHALEVSTPLQTVRITESGLRVRIAPTGLIFAPTRIPPSIFNTMLNIGSATPAAPSGGEAATPGTKSAPAKTRSGTTGEVPTTPTKRTPTQKVPTLKTPSRTPSPTLNTTPIKTPLLTPLPTTPTKTPTRTPVRTYP</sequence>
<dbReference type="RefSeq" id="WP_264981265.1">
    <property type="nucleotide sequence ID" value="NZ_AP026708.1"/>
</dbReference>
<evidence type="ECO:0000313" key="3">
    <source>
        <dbReference type="EMBL" id="BDQ34356.1"/>
    </source>
</evidence>
<evidence type="ECO:0000256" key="1">
    <source>
        <dbReference type="SAM" id="MobiDB-lite"/>
    </source>
</evidence>
<keyword evidence="4" id="KW-1185">Reference proteome</keyword>
<dbReference type="InterPro" id="IPR006860">
    <property type="entry name" value="FecR"/>
</dbReference>
<feature type="compositionally biased region" description="Low complexity" evidence="1">
    <location>
        <begin position="280"/>
        <end position="312"/>
    </location>
</feature>
<feature type="domain" description="FecR protein" evidence="2">
    <location>
        <begin position="75"/>
        <end position="161"/>
    </location>
</feature>
<evidence type="ECO:0000259" key="2">
    <source>
        <dbReference type="Pfam" id="PF04773"/>
    </source>
</evidence>
<dbReference type="Pfam" id="PF04773">
    <property type="entry name" value="FecR"/>
    <property type="match status" value="1"/>
</dbReference>
<feature type="region of interest" description="Disordered" evidence="1">
    <location>
        <begin position="227"/>
        <end position="312"/>
    </location>
</feature>
<dbReference type="Proteomes" id="UP001061361">
    <property type="component" value="Chromosome"/>
</dbReference>
<dbReference type="PANTHER" id="PTHR38731">
    <property type="entry name" value="LIPL45-RELATED LIPOPROTEIN-RELATED"/>
    <property type="match status" value="1"/>
</dbReference>
<dbReference type="EMBL" id="AP026708">
    <property type="protein sequence ID" value="BDQ34356.1"/>
    <property type="molecule type" value="Genomic_DNA"/>
</dbReference>
<name>A0ABM8ASA4_9BACT</name>
<evidence type="ECO:0000313" key="4">
    <source>
        <dbReference type="Proteomes" id="UP001061361"/>
    </source>
</evidence>
<reference evidence="3" key="1">
    <citation type="submission" date="2022-08" db="EMBL/GenBank/DDBJ databases">
        <title>Genome Sequence of the sulphate-reducing bacterium, Pseudodesulfovibrio portus JCM14722.</title>
        <authorList>
            <person name="Kondo R."/>
            <person name="Kataoka T."/>
        </authorList>
    </citation>
    <scope>NUCLEOTIDE SEQUENCE</scope>
    <source>
        <strain evidence="3">JCM 14722</strain>
    </source>
</reference>
<proteinExistence type="predicted"/>
<organism evidence="3 4">
    <name type="scientific">Pseudodesulfovibrio portus</name>
    <dbReference type="NCBI Taxonomy" id="231439"/>
    <lineage>
        <taxon>Bacteria</taxon>
        <taxon>Pseudomonadati</taxon>
        <taxon>Thermodesulfobacteriota</taxon>
        <taxon>Desulfovibrionia</taxon>
        <taxon>Desulfovibrionales</taxon>
        <taxon>Desulfovibrionaceae</taxon>
    </lineage>
</organism>